<name>A0A350P2R0_9ALTE</name>
<evidence type="ECO:0000313" key="1">
    <source>
        <dbReference type="EMBL" id="HAW75577.1"/>
    </source>
</evidence>
<organism evidence="1 2">
    <name type="scientific">Alteromonas australica</name>
    <dbReference type="NCBI Taxonomy" id="589873"/>
    <lineage>
        <taxon>Bacteria</taxon>
        <taxon>Pseudomonadati</taxon>
        <taxon>Pseudomonadota</taxon>
        <taxon>Gammaproteobacteria</taxon>
        <taxon>Alteromonadales</taxon>
        <taxon>Alteromonadaceae</taxon>
        <taxon>Alteromonas/Salinimonas group</taxon>
        <taxon>Alteromonas</taxon>
    </lineage>
</organism>
<proteinExistence type="predicted"/>
<protein>
    <submittedName>
        <fullName evidence="1">Uncharacterized protein</fullName>
    </submittedName>
</protein>
<dbReference type="AlphaFoldDB" id="A0A350P2R0"/>
<gene>
    <name evidence="1" type="ORF">DCW74_07575</name>
</gene>
<dbReference type="Proteomes" id="UP000263517">
    <property type="component" value="Unassembled WGS sequence"/>
</dbReference>
<reference evidence="1 2" key="1">
    <citation type="journal article" date="2018" name="Nat. Biotechnol.">
        <title>A standardized bacterial taxonomy based on genome phylogeny substantially revises the tree of life.</title>
        <authorList>
            <person name="Parks D.H."/>
            <person name="Chuvochina M."/>
            <person name="Waite D.W."/>
            <person name="Rinke C."/>
            <person name="Skarshewski A."/>
            <person name="Chaumeil P.A."/>
            <person name="Hugenholtz P."/>
        </authorList>
    </citation>
    <scope>NUCLEOTIDE SEQUENCE [LARGE SCALE GENOMIC DNA]</scope>
    <source>
        <strain evidence="1">UBA11978</strain>
    </source>
</reference>
<accession>A0A350P2R0</accession>
<dbReference type="EMBL" id="DNAN01000261">
    <property type="protein sequence ID" value="HAW75577.1"/>
    <property type="molecule type" value="Genomic_DNA"/>
</dbReference>
<sequence length="192" mass="21893">MQRTLEYCRVCANKAFQTWEGWPNKTPVPSLPHVQDSACAECGSTLGVANDQLVWVNIGMGLPDHWILYARDSVQNGQCGLSGYQDKDPDFYLKWGQPYCYEDQCPRCKALAPVSMHTANPKNRKYALNCKNCGIIPVRSPLEIPNFEQISSDYERWLDDTSDDSLGLSIINTEGYTEWYAWMEKNQPDKLL</sequence>
<evidence type="ECO:0000313" key="2">
    <source>
        <dbReference type="Proteomes" id="UP000263517"/>
    </source>
</evidence>
<comment type="caution">
    <text evidence="1">The sequence shown here is derived from an EMBL/GenBank/DDBJ whole genome shotgun (WGS) entry which is preliminary data.</text>
</comment>